<evidence type="ECO:0000256" key="1">
    <source>
        <dbReference type="SAM" id="MobiDB-lite"/>
    </source>
</evidence>
<feature type="compositionally biased region" description="Acidic residues" evidence="1">
    <location>
        <begin position="362"/>
        <end position="376"/>
    </location>
</feature>
<protein>
    <submittedName>
        <fullName evidence="2">Uncharacterized protein</fullName>
    </submittedName>
</protein>
<name>A0A0J9CXJ4_SPHYA</name>
<proteinExistence type="predicted"/>
<dbReference type="RefSeq" id="WP_048939060.1">
    <property type="nucleotide sequence ID" value="NZ_CP020925.1"/>
</dbReference>
<sequence length="398" mass="44055">MSCTFPPITPPLPDTMPTPDPQRRVDGWSPARQRRFLEILAATGVIMLACEGVHITARSAYTLRIRHDGAAFRLGWDAAILIARARLADDLLSRAIMGSEETIRKDPDNYEVRRQRHDNRLAMSMLARLDRMADSPPEGSDAALARVVAQDFTAYLDLICPAEEADKESELIGLPRTGMEHMARQMADARLLNGDQPETPEPVAPEAATALAPAASVALFIAARLALQPGAKRPPVQPGISPFSDRNERCELRPHIHRADLPPEEAATRLRGVWWDEDREQLRTDYPAPPDFTGDQSGDYYDIDDYDRTLTQAEEAAYAAELEAQARPYEEAATRARDARFGFAPGSDEEIAVLEAAGYELLSEDEEDEEEEEDAAADPAETASDLPGRRQCRTRALL</sequence>
<feature type="compositionally biased region" description="Pro residues" evidence="1">
    <location>
        <begin position="7"/>
        <end position="20"/>
    </location>
</feature>
<reference evidence="2 3" key="1">
    <citation type="submission" date="2017-04" db="EMBL/GenBank/DDBJ databases">
        <title>Characterization, genome and methylation analysis of a phthalic acid esters degrading strain Sphingobium yanoikuyae SHJ.</title>
        <authorList>
            <person name="Feng L."/>
        </authorList>
    </citation>
    <scope>NUCLEOTIDE SEQUENCE [LARGE SCALE GENOMIC DNA]</scope>
    <source>
        <strain evidence="2 3">SHJ</strain>
    </source>
</reference>
<evidence type="ECO:0000313" key="3">
    <source>
        <dbReference type="Proteomes" id="UP000037029"/>
    </source>
</evidence>
<feature type="region of interest" description="Disordered" evidence="1">
    <location>
        <begin position="1"/>
        <end position="27"/>
    </location>
</feature>
<accession>A0A0J9CXJ4</accession>
<gene>
    <name evidence="2" type="ORF">BV87_19560</name>
</gene>
<evidence type="ECO:0000313" key="2">
    <source>
        <dbReference type="EMBL" id="ATP20362.1"/>
    </source>
</evidence>
<dbReference type="Proteomes" id="UP000037029">
    <property type="component" value="Chromosome"/>
</dbReference>
<dbReference type="AlphaFoldDB" id="A0A0J9CXJ4"/>
<organism evidence="2 3">
    <name type="scientific">Sphingobium yanoikuyae</name>
    <name type="common">Sphingomonas yanoikuyae</name>
    <dbReference type="NCBI Taxonomy" id="13690"/>
    <lineage>
        <taxon>Bacteria</taxon>
        <taxon>Pseudomonadati</taxon>
        <taxon>Pseudomonadota</taxon>
        <taxon>Alphaproteobacteria</taxon>
        <taxon>Sphingomonadales</taxon>
        <taxon>Sphingomonadaceae</taxon>
        <taxon>Sphingobium</taxon>
    </lineage>
</organism>
<dbReference type="EMBL" id="CP020925">
    <property type="protein sequence ID" value="ATP20362.1"/>
    <property type="molecule type" value="Genomic_DNA"/>
</dbReference>
<feature type="region of interest" description="Disordered" evidence="1">
    <location>
        <begin position="360"/>
        <end position="398"/>
    </location>
</feature>